<accession>A0ABR3EWM3</accession>
<gene>
    <name evidence="2" type="ORF">V5O48_014675</name>
</gene>
<sequence>MNPMTATGRSANERPYESDELKHLKKEQLADLVVAQIERWPPNEDGSSVTKSQITRATRKHVLLEQLLKPENGFTTTIRPPNPPTEMSVPSTETSPQCPSPAAPSNSAPALDSEAASPNTSPPVNSVSFLVLAHGIRTN</sequence>
<dbReference type="EMBL" id="JBAHYK010001617">
    <property type="protein sequence ID" value="KAL0567319.1"/>
    <property type="molecule type" value="Genomic_DNA"/>
</dbReference>
<feature type="region of interest" description="Disordered" evidence="1">
    <location>
        <begin position="69"/>
        <end position="125"/>
    </location>
</feature>
<feature type="compositionally biased region" description="Polar residues" evidence="1">
    <location>
        <begin position="1"/>
        <end position="10"/>
    </location>
</feature>
<keyword evidence="3" id="KW-1185">Reference proteome</keyword>
<comment type="caution">
    <text evidence="2">The sequence shown here is derived from an EMBL/GenBank/DDBJ whole genome shotgun (WGS) entry which is preliminary data.</text>
</comment>
<protein>
    <submittedName>
        <fullName evidence="2">Uncharacterized protein</fullName>
    </submittedName>
</protein>
<reference evidence="2 3" key="1">
    <citation type="submission" date="2024-02" db="EMBL/GenBank/DDBJ databases">
        <title>A draft genome for the cacao thread blight pathogen Marasmius crinis-equi.</title>
        <authorList>
            <person name="Cohen S.P."/>
            <person name="Baruah I.K."/>
            <person name="Amoako-Attah I."/>
            <person name="Bukari Y."/>
            <person name="Meinhardt L.W."/>
            <person name="Bailey B.A."/>
        </authorList>
    </citation>
    <scope>NUCLEOTIDE SEQUENCE [LARGE SCALE GENOMIC DNA]</scope>
    <source>
        <strain evidence="2 3">GH-76</strain>
    </source>
</reference>
<name>A0ABR3EWM3_9AGAR</name>
<proteinExistence type="predicted"/>
<evidence type="ECO:0000313" key="2">
    <source>
        <dbReference type="EMBL" id="KAL0567319.1"/>
    </source>
</evidence>
<evidence type="ECO:0000313" key="3">
    <source>
        <dbReference type="Proteomes" id="UP001465976"/>
    </source>
</evidence>
<organism evidence="2 3">
    <name type="scientific">Marasmius crinis-equi</name>
    <dbReference type="NCBI Taxonomy" id="585013"/>
    <lineage>
        <taxon>Eukaryota</taxon>
        <taxon>Fungi</taxon>
        <taxon>Dikarya</taxon>
        <taxon>Basidiomycota</taxon>
        <taxon>Agaricomycotina</taxon>
        <taxon>Agaricomycetes</taxon>
        <taxon>Agaricomycetidae</taxon>
        <taxon>Agaricales</taxon>
        <taxon>Marasmiineae</taxon>
        <taxon>Marasmiaceae</taxon>
        <taxon>Marasmius</taxon>
    </lineage>
</organism>
<feature type="region of interest" description="Disordered" evidence="1">
    <location>
        <begin position="1"/>
        <end position="21"/>
    </location>
</feature>
<feature type="compositionally biased region" description="Basic and acidic residues" evidence="1">
    <location>
        <begin position="11"/>
        <end position="21"/>
    </location>
</feature>
<evidence type="ECO:0000256" key="1">
    <source>
        <dbReference type="SAM" id="MobiDB-lite"/>
    </source>
</evidence>
<dbReference type="Proteomes" id="UP001465976">
    <property type="component" value="Unassembled WGS sequence"/>
</dbReference>